<keyword evidence="3" id="KW-1185">Reference proteome</keyword>
<keyword evidence="1" id="KW-0732">Signal</keyword>
<dbReference type="AlphaFoldDB" id="A0A4R8DNA8"/>
<organism evidence="2 3">
    <name type="scientific">Dinghuibacter silviterrae</name>
    <dbReference type="NCBI Taxonomy" id="1539049"/>
    <lineage>
        <taxon>Bacteria</taxon>
        <taxon>Pseudomonadati</taxon>
        <taxon>Bacteroidota</taxon>
        <taxon>Chitinophagia</taxon>
        <taxon>Chitinophagales</taxon>
        <taxon>Chitinophagaceae</taxon>
        <taxon>Dinghuibacter</taxon>
    </lineage>
</organism>
<dbReference type="EMBL" id="SODV01000001">
    <property type="protein sequence ID" value="TDW99185.1"/>
    <property type="molecule type" value="Genomic_DNA"/>
</dbReference>
<dbReference type="NCBIfam" id="TIGR01643">
    <property type="entry name" value="YD_repeat_2x"/>
    <property type="match status" value="1"/>
</dbReference>
<name>A0A4R8DNA8_9BACT</name>
<reference evidence="2 3" key="1">
    <citation type="submission" date="2019-03" db="EMBL/GenBank/DDBJ databases">
        <title>Genomic Encyclopedia of Type Strains, Phase IV (KMG-IV): sequencing the most valuable type-strain genomes for metagenomic binning, comparative biology and taxonomic classification.</title>
        <authorList>
            <person name="Goeker M."/>
        </authorList>
    </citation>
    <scope>NUCLEOTIDE SEQUENCE [LARGE SCALE GENOMIC DNA]</scope>
    <source>
        <strain evidence="2 3">DSM 100059</strain>
    </source>
</reference>
<comment type="caution">
    <text evidence="2">The sequence shown here is derived from an EMBL/GenBank/DDBJ whole genome shotgun (WGS) entry which is preliminary data.</text>
</comment>
<accession>A0A4R8DNA8</accession>
<dbReference type="Pfam" id="PF05593">
    <property type="entry name" value="RHS_repeat"/>
    <property type="match status" value="1"/>
</dbReference>
<dbReference type="Proteomes" id="UP000294498">
    <property type="component" value="Unassembled WGS sequence"/>
</dbReference>
<dbReference type="OrthoDB" id="680656at2"/>
<sequence length="1193" mass="131655">MLKAYLLLTAFVGAFFLDGTVDAQSLSLGTSLYPGFPFKSSAYSGSSGPLSSAQFQTDILPQSPEAEAMVKYTLLPVTLYSGLPQVSIPIYELKTPNLDIPISLSYNYNGFKPSETASSVGLGWNVQGGGVVMRHVKSRVDHMDVHVVGNDYDNYVNMNYLSNKQDFLQTMGLGEADGEPDLYIFNAPGLSGKFILMQGKAYMFPHQQIQITSLGYDNGFIITNEKGDKYYFEDAERSHHKQTSQFGEYVPDHNSAWFLSMIVSADLSDTIQYNYTTYAFHQPPVYSETLTLTLNQNVSPIPSQNYQESAASGDSILSLSLSSIVSKNAEVDFSPAGTPRTDVWITDSTMYPLGSVSVWGTGSVLERNFTLQHQYFAGKLGLTEVDETLPLTDSGDDTIMQRYTFQYQSPDTNISTIPGWNTHSVDYWGYYNGAQNETLFANADASWVTNQGYTGANRAPNFNYCVHNTLSKITYPTGGYDTLIYEQNTTGNYQVGPSYTAETSKLTVDWYDNSNLPDNHGTRSLSGSFSLNEGQMVHINYTSVDNGYPQTDPFLTIYNASNALVYASNPRPPVLPGVDSVPLPPGAYTYVVTCDSLNGWGVGINYNSYTVTNTLALAPGIRVKEIDSYDNSHPAPVLTKYYTYNNGTSLYNIGAHVSSVNQDASGCYANGTGNCPTGTVYSVSITTLQGSLNPSVSDLINNQFWYGNVEETDISGGSNGKTDYSYGSFTPVDPDVFLTQKTDYKYTYGPYGVQYVPLHQTMTNYGIKDVIDFQTITSTVTDQVFPASSCYTCSNVVATPDQTQPVVGVQNVYSATHNVMQSGYKYVQSTVDIAWDSSGANPVTNETDYYYDNPNHIFPTRLITHNSKGEQVTTQLKYPLDYPITGINAPHTVDSLFNLGAWYADSMYNNCYDNLVAALQPYQPYVNNETNFTNTVNSYNCEGNYATNSQNAFTARNTLWQNYLFSLDSAEWADAVAWHKGVYWMQANHVVSPVIEKYISVQKSDGNDYLVSASRDNYTLAVNTAGDTVAKRTGIQETELTAPMLKTGFLANIDSNYHNEVSVTYDNTNRMSSQSKVNDLAYSYLWGYRHQLVVAEVAGSDPATIASFVNQSVLDNPSNDQTLRTELNKVRTGLAGTKALVTTVTYDPLIGITSKTDAAGRTTYYTYDNLGRLVNIKDQDGNIVKTFFYHYAN</sequence>
<evidence type="ECO:0000256" key="1">
    <source>
        <dbReference type="SAM" id="SignalP"/>
    </source>
</evidence>
<dbReference type="InterPro" id="IPR006530">
    <property type="entry name" value="YD"/>
</dbReference>
<feature type="signal peptide" evidence="1">
    <location>
        <begin position="1"/>
        <end position="23"/>
    </location>
</feature>
<protein>
    <submittedName>
        <fullName evidence="2">YD repeat-containing protein</fullName>
    </submittedName>
</protein>
<dbReference type="RefSeq" id="WP_133989696.1">
    <property type="nucleotide sequence ID" value="NZ_SODV01000001.1"/>
</dbReference>
<feature type="chain" id="PRO_5020552665" evidence="1">
    <location>
        <begin position="24"/>
        <end position="1193"/>
    </location>
</feature>
<evidence type="ECO:0000313" key="3">
    <source>
        <dbReference type="Proteomes" id="UP000294498"/>
    </source>
</evidence>
<dbReference type="InterPro" id="IPR031325">
    <property type="entry name" value="RHS_repeat"/>
</dbReference>
<proteinExistence type="predicted"/>
<gene>
    <name evidence="2" type="ORF">EDB95_0194</name>
</gene>
<evidence type="ECO:0000313" key="2">
    <source>
        <dbReference type="EMBL" id="TDW99185.1"/>
    </source>
</evidence>